<feature type="binding site" evidence="10 12">
    <location>
        <begin position="153"/>
        <end position="154"/>
    </location>
    <ligand>
        <name>substrate</name>
    </ligand>
</feature>
<gene>
    <name evidence="10" type="primary">gpmI</name>
    <name evidence="16" type="ORF">H8S17_12735</name>
</gene>
<feature type="binding site" evidence="10 12">
    <location>
        <position position="123"/>
    </location>
    <ligand>
        <name>substrate</name>
    </ligand>
</feature>
<evidence type="ECO:0000259" key="14">
    <source>
        <dbReference type="Pfam" id="PF01676"/>
    </source>
</evidence>
<evidence type="ECO:0000256" key="8">
    <source>
        <dbReference type="ARBA" id="ARBA00023235"/>
    </source>
</evidence>
<feature type="binding site" evidence="10 13">
    <location>
        <position position="405"/>
    </location>
    <ligand>
        <name>Mn(2+)</name>
        <dbReference type="ChEBI" id="CHEBI:29035"/>
        <label>1</label>
    </ligand>
</feature>
<keyword evidence="6 10" id="KW-0324">Glycolysis</keyword>
<feature type="domain" description="Metalloenzyme" evidence="14">
    <location>
        <begin position="4"/>
        <end position="499"/>
    </location>
</feature>
<evidence type="ECO:0000256" key="13">
    <source>
        <dbReference type="PIRSR" id="PIRSR001492-3"/>
    </source>
</evidence>
<dbReference type="GO" id="GO:0005829">
    <property type="term" value="C:cytosol"/>
    <property type="evidence" value="ECO:0007669"/>
    <property type="project" value="TreeGrafter"/>
</dbReference>
<protein>
    <recommendedName>
        <fullName evidence="9 10">2,3-bisphosphoglycerate-independent phosphoglycerate mutase</fullName>
        <shortName evidence="10">BPG-independent PGAM</shortName>
        <shortName evidence="10">Phosphoglyceromutase</shortName>
        <shortName evidence="10">iPGM</shortName>
        <ecNumber evidence="4 10">5.4.2.12</ecNumber>
    </recommendedName>
</protein>
<dbReference type="InterPro" id="IPR006124">
    <property type="entry name" value="Metalloenzyme"/>
</dbReference>
<evidence type="ECO:0000256" key="4">
    <source>
        <dbReference type="ARBA" id="ARBA00012026"/>
    </source>
</evidence>
<dbReference type="Gene3D" id="3.40.1450.10">
    <property type="entry name" value="BPG-independent phosphoglycerate mutase, domain B"/>
    <property type="match status" value="1"/>
</dbReference>
<comment type="caution">
    <text evidence="16">The sequence shown here is derived from an EMBL/GenBank/DDBJ whole genome shotgun (WGS) entry which is preliminary data.</text>
</comment>
<evidence type="ECO:0000313" key="17">
    <source>
        <dbReference type="Proteomes" id="UP000606720"/>
    </source>
</evidence>
<dbReference type="AlphaFoldDB" id="A0A923LQG5"/>
<dbReference type="Gene3D" id="3.40.720.10">
    <property type="entry name" value="Alkaline Phosphatase, subunit A"/>
    <property type="match status" value="1"/>
</dbReference>
<dbReference type="EMBL" id="JACOPH010000013">
    <property type="protein sequence ID" value="MBC5715053.1"/>
    <property type="molecule type" value="Genomic_DNA"/>
</dbReference>
<keyword evidence="7 10" id="KW-0464">Manganese</keyword>
<dbReference type="PIRSF" id="PIRSF001492">
    <property type="entry name" value="IPGAM"/>
    <property type="match status" value="1"/>
</dbReference>
<feature type="binding site" evidence="10 13">
    <location>
        <position position="62"/>
    </location>
    <ligand>
        <name>Mn(2+)</name>
        <dbReference type="ChEBI" id="CHEBI:29035"/>
        <label>2</label>
    </ligand>
</feature>
<evidence type="ECO:0000256" key="2">
    <source>
        <dbReference type="ARBA" id="ARBA00004798"/>
    </source>
</evidence>
<feature type="binding site" evidence="10 12">
    <location>
        <position position="185"/>
    </location>
    <ligand>
        <name>substrate</name>
    </ligand>
</feature>
<reference evidence="16" key="1">
    <citation type="submission" date="2020-08" db="EMBL/GenBank/DDBJ databases">
        <title>Genome public.</title>
        <authorList>
            <person name="Liu C."/>
            <person name="Sun Q."/>
        </authorList>
    </citation>
    <scope>NUCLEOTIDE SEQUENCE</scope>
    <source>
        <strain evidence="16">BX1005</strain>
    </source>
</reference>
<accession>A0A923LQG5</accession>
<evidence type="ECO:0000256" key="9">
    <source>
        <dbReference type="ARBA" id="ARBA00071648"/>
    </source>
</evidence>
<name>A0A923LQG5_9FIRM</name>
<dbReference type="GO" id="GO:0004619">
    <property type="term" value="F:phosphoglycerate mutase activity"/>
    <property type="evidence" value="ECO:0007669"/>
    <property type="project" value="UniProtKB-UniRule"/>
</dbReference>
<dbReference type="GO" id="GO:0006007">
    <property type="term" value="P:glucose catabolic process"/>
    <property type="evidence" value="ECO:0007669"/>
    <property type="project" value="InterPro"/>
</dbReference>
<keyword evidence="5 10" id="KW-0479">Metal-binding</keyword>
<dbReference type="CDD" id="cd16010">
    <property type="entry name" value="iPGM"/>
    <property type="match status" value="1"/>
</dbReference>
<comment type="similarity">
    <text evidence="3 10">Belongs to the BPG-independent phosphoglycerate mutase family.</text>
</comment>
<evidence type="ECO:0000256" key="11">
    <source>
        <dbReference type="PIRSR" id="PIRSR001492-1"/>
    </source>
</evidence>
<keyword evidence="8 10" id="KW-0413">Isomerase</keyword>
<evidence type="ECO:0000256" key="6">
    <source>
        <dbReference type="ARBA" id="ARBA00023152"/>
    </source>
</evidence>
<feature type="active site" description="Phosphoserine intermediate" evidence="10 11">
    <location>
        <position position="62"/>
    </location>
</feature>
<evidence type="ECO:0000259" key="15">
    <source>
        <dbReference type="Pfam" id="PF06415"/>
    </source>
</evidence>
<feature type="binding site" evidence="10 12">
    <location>
        <begin position="260"/>
        <end position="263"/>
    </location>
    <ligand>
        <name>substrate</name>
    </ligand>
</feature>
<dbReference type="Pfam" id="PF01676">
    <property type="entry name" value="Metalloenzyme"/>
    <property type="match status" value="1"/>
</dbReference>
<dbReference type="GO" id="GO:0006096">
    <property type="term" value="P:glycolytic process"/>
    <property type="evidence" value="ECO:0007669"/>
    <property type="project" value="UniProtKB-UniRule"/>
</dbReference>
<dbReference type="InterPro" id="IPR005995">
    <property type="entry name" value="Pgm_bpd_ind"/>
</dbReference>
<feature type="binding site" evidence="10 12">
    <location>
        <position position="191"/>
    </location>
    <ligand>
        <name>substrate</name>
    </ligand>
</feature>
<feature type="binding site" evidence="10 13">
    <location>
        <position position="12"/>
    </location>
    <ligand>
        <name>Mn(2+)</name>
        <dbReference type="ChEBI" id="CHEBI:29035"/>
        <label>2</label>
    </ligand>
</feature>
<evidence type="ECO:0000256" key="5">
    <source>
        <dbReference type="ARBA" id="ARBA00022723"/>
    </source>
</evidence>
<dbReference type="InterPro" id="IPR017850">
    <property type="entry name" value="Alkaline_phosphatase_core_sf"/>
</dbReference>
<evidence type="ECO:0000256" key="12">
    <source>
        <dbReference type="PIRSR" id="PIRSR001492-2"/>
    </source>
</evidence>
<dbReference type="SUPFAM" id="SSF53649">
    <property type="entry name" value="Alkaline phosphatase-like"/>
    <property type="match status" value="1"/>
</dbReference>
<keyword evidence="17" id="KW-1185">Reference proteome</keyword>
<feature type="binding site" evidence="10 13">
    <location>
        <position position="442"/>
    </location>
    <ligand>
        <name>Mn(2+)</name>
        <dbReference type="ChEBI" id="CHEBI:29035"/>
        <label>2</label>
    </ligand>
</feature>
<feature type="binding site" evidence="10 13">
    <location>
        <position position="461"/>
    </location>
    <ligand>
        <name>Mn(2+)</name>
        <dbReference type="ChEBI" id="CHEBI:29035"/>
        <label>1</label>
    </ligand>
</feature>
<evidence type="ECO:0000256" key="7">
    <source>
        <dbReference type="ARBA" id="ARBA00023211"/>
    </source>
</evidence>
<evidence type="ECO:0000256" key="3">
    <source>
        <dbReference type="ARBA" id="ARBA00008819"/>
    </source>
</evidence>
<organism evidence="16 17">
    <name type="scientific">Roseburia zhanii</name>
    <dbReference type="NCBI Taxonomy" id="2763064"/>
    <lineage>
        <taxon>Bacteria</taxon>
        <taxon>Bacillati</taxon>
        <taxon>Bacillota</taxon>
        <taxon>Clostridia</taxon>
        <taxon>Lachnospirales</taxon>
        <taxon>Lachnospiraceae</taxon>
        <taxon>Roseburia</taxon>
    </lineage>
</organism>
<dbReference type="Pfam" id="PF06415">
    <property type="entry name" value="iPGM_N"/>
    <property type="match status" value="1"/>
</dbReference>
<feature type="domain" description="BPG-independent PGAM N-terminal" evidence="15">
    <location>
        <begin position="82"/>
        <end position="296"/>
    </location>
</feature>
<comment type="function">
    <text evidence="10">Catalyzes the interconversion of 2-phosphoglycerate and 3-phosphoglycerate.</text>
</comment>
<evidence type="ECO:0000313" key="16">
    <source>
        <dbReference type="EMBL" id="MBC5715053.1"/>
    </source>
</evidence>
<comment type="subunit">
    <text evidence="10">Monomer.</text>
</comment>
<sequence>MSKKPTVLMILDGFGLNDKTEGNAIAQANTPTIDKLMKEYPFVKGYASGLAVGLPDGQMGNSEVGHLNMGAGRIVYQELTRITKEIEDGDFFKNPELLKAVENVKKNNSNLHLYGLLSDGGVHSHITHLYGLLELAKREGVSNVYVHCFLDGRDTSPTSGKGFIEELEAKMKEIGVGKIASICGRYYVMDRDNRWDRVEAAYKALTAGEGVKAESAVAAITDSYANDKTDEFVLPTVIEENGAPVATIKDNDSVIFFNFRPDRAREITRAFCADEFDGFDRAKRLALTYVCFTEYDVTIPNKEIAFKKVELKNTFGQFLADNGKTQARIAETEKYAHVTFFFNGGVEEPNLGEDRILVKSPKVATYDLQPEMSAPEVCDKLVDAIKSDKYDVIIINFANPDMVGHTGIMEAAIKAVETVDNCVKRAVDALLEVDGQMFICADHGNAEQLIDYETGESYTAHTTNPVPFILVNYDPAYTLKENGCLADIIPTMIEMMGMEQPAEMTGKSLLIKK</sequence>
<dbReference type="Proteomes" id="UP000606720">
    <property type="component" value="Unassembled WGS sequence"/>
</dbReference>
<dbReference type="PANTHER" id="PTHR31637">
    <property type="entry name" value="2,3-BISPHOSPHOGLYCERATE-INDEPENDENT PHOSPHOGLYCERATE MUTASE"/>
    <property type="match status" value="1"/>
</dbReference>
<dbReference type="InterPro" id="IPR011258">
    <property type="entry name" value="BPG-indep_PGM_N"/>
</dbReference>
<dbReference type="GO" id="GO:0030145">
    <property type="term" value="F:manganese ion binding"/>
    <property type="evidence" value="ECO:0007669"/>
    <property type="project" value="UniProtKB-UniRule"/>
</dbReference>
<dbReference type="SUPFAM" id="SSF64158">
    <property type="entry name" value="2,3-Bisphosphoglycerate-independent phosphoglycerate mutase, substrate-binding domain"/>
    <property type="match status" value="1"/>
</dbReference>
<comment type="cofactor">
    <cofactor evidence="10">
        <name>Mn(2+)</name>
        <dbReference type="ChEBI" id="CHEBI:29035"/>
    </cofactor>
    <text evidence="10">Binds 2 manganese ions per subunit.</text>
</comment>
<comment type="catalytic activity">
    <reaction evidence="1 10">
        <text>(2R)-2-phosphoglycerate = (2R)-3-phosphoglycerate</text>
        <dbReference type="Rhea" id="RHEA:15901"/>
        <dbReference type="ChEBI" id="CHEBI:58272"/>
        <dbReference type="ChEBI" id="CHEBI:58289"/>
        <dbReference type="EC" id="5.4.2.12"/>
    </reaction>
</comment>
<evidence type="ECO:0000256" key="1">
    <source>
        <dbReference type="ARBA" id="ARBA00000370"/>
    </source>
</evidence>
<feature type="binding site" evidence="10 13">
    <location>
        <position position="401"/>
    </location>
    <ligand>
        <name>Mn(2+)</name>
        <dbReference type="ChEBI" id="CHEBI:29035"/>
        <label>1</label>
    </ligand>
</feature>
<dbReference type="PANTHER" id="PTHR31637:SF0">
    <property type="entry name" value="2,3-BISPHOSPHOGLYCERATE-INDEPENDENT PHOSPHOGLYCERATE MUTASE"/>
    <property type="match status" value="1"/>
</dbReference>
<dbReference type="RefSeq" id="WP_186867586.1">
    <property type="nucleotide sequence ID" value="NZ_JACOPH010000013.1"/>
</dbReference>
<comment type="pathway">
    <text evidence="2 10">Carbohydrate degradation; glycolysis; pyruvate from D-glyceraldehyde 3-phosphate: step 3/5.</text>
</comment>
<dbReference type="EC" id="5.4.2.12" evidence="4 10"/>
<dbReference type="NCBIfam" id="TIGR01307">
    <property type="entry name" value="pgm_bpd_ind"/>
    <property type="match status" value="1"/>
</dbReference>
<feature type="binding site" evidence="10 13">
    <location>
        <position position="443"/>
    </location>
    <ligand>
        <name>Mn(2+)</name>
        <dbReference type="ChEBI" id="CHEBI:29035"/>
        <label>2</label>
    </ligand>
</feature>
<dbReference type="HAMAP" id="MF_01038">
    <property type="entry name" value="GpmI"/>
    <property type="match status" value="1"/>
</dbReference>
<evidence type="ECO:0000256" key="10">
    <source>
        <dbReference type="HAMAP-Rule" id="MF_01038"/>
    </source>
</evidence>
<dbReference type="FunFam" id="3.40.1450.10:FF:000001">
    <property type="entry name" value="2,3-bisphosphoglycerate-independent phosphoglycerate mutase"/>
    <property type="match status" value="1"/>
</dbReference>
<feature type="binding site" evidence="10 12">
    <location>
        <position position="334"/>
    </location>
    <ligand>
        <name>substrate</name>
    </ligand>
</feature>
<dbReference type="InterPro" id="IPR036646">
    <property type="entry name" value="PGAM_B_sf"/>
</dbReference>
<proteinExistence type="inferred from homology"/>